<evidence type="ECO:0000259" key="2">
    <source>
        <dbReference type="PROSITE" id="PS50175"/>
    </source>
</evidence>
<keyword evidence="1" id="KW-0378">Hydrolase</keyword>
<keyword evidence="4" id="KW-1185">Reference proteome</keyword>
<organism evidence="3 4">
    <name type="scientific">Brachionus plicatilis</name>
    <name type="common">Marine rotifer</name>
    <name type="synonym">Brachionus muelleri</name>
    <dbReference type="NCBI Taxonomy" id="10195"/>
    <lineage>
        <taxon>Eukaryota</taxon>
        <taxon>Metazoa</taxon>
        <taxon>Spiralia</taxon>
        <taxon>Gnathifera</taxon>
        <taxon>Rotifera</taxon>
        <taxon>Eurotatoria</taxon>
        <taxon>Monogononta</taxon>
        <taxon>Pseudotrocha</taxon>
        <taxon>Ploima</taxon>
        <taxon>Brachionidae</taxon>
        <taxon>Brachionus</taxon>
    </lineage>
</organism>
<dbReference type="AlphaFoldDB" id="A0A3M7S588"/>
<sequence length="295" mass="33125">MYTSQASLQGLPLKLPSESTYQLHGYNQGSSMLQQSADQRIPVYKHDEIEGVCLLNELPIKYTLDTGAEITVISDRAYSSLKHPTILEPVPNLIASAGGSGLTVLGRSYALITIGEVSIFTFLVVIKDLVVDCLLGMDLLQQFPFFKKPIDEFRKVLVQMSKQVTIKPRFNLMNVYNSSSIAASSLRELKPSQCFEHIIQLMNPNIEPIRQKTRRIPYSAREEFKKMLDEMLDNNQKVVNCVIKRSETGDTDLSVVVISKDDDSDGAHKHVNFISKRIECEATDPTQRVVVTSEE</sequence>
<dbReference type="Proteomes" id="UP000276133">
    <property type="component" value="Unassembled WGS sequence"/>
</dbReference>
<gene>
    <name evidence="3" type="ORF">BpHYR1_046587</name>
</gene>
<dbReference type="GO" id="GO:0004190">
    <property type="term" value="F:aspartic-type endopeptidase activity"/>
    <property type="evidence" value="ECO:0007669"/>
    <property type="project" value="InterPro"/>
</dbReference>
<dbReference type="InterPro" id="IPR001995">
    <property type="entry name" value="Peptidase_A2_cat"/>
</dbReference>
<feature type="domain" description="Peptidase A2" evidence="2">
    <location>
        <begin position="60"/>
        <end position="139"/>
    </location>
</feature>
<dbReference type="PROSITE" id="PS50175">
    <property type="entry name" value="ASP_PROT_RETROV"/>
    <property type="match status" value="1"/>
</dbReference>
<dbReference type="EMBL" id="REGN01002018">
    <property type="protein sequence ID" value="RNA30931.1"/>
    <property type="molecule type" value="Genomic_DNA"/>
</dbReference>
<dbReference type="InterPro" id="IPR021109">
    <property type="entry name" value="Peptidase_aspartic_dom_sf"/>
</dbReference>
<comment type="caution">
    <text evidence="3">The sequence shown here is derived from an EMBL/GenBank/DDBJ whole genome shotgun (WGS) entry which is preliminary data.</text>
</comment>
<accession>A0A3M7S588</accession>
<dbReference type="Pfam" id="PF13975">
    <property type="entry name" value="gag-asp_proteas"/>
    <property type="match status" value="1"/>
</dbReference>
<dbReference type="GO" id="GO:0006508">
    <property type="term" value="P:proteolysis"/>
    <property type="evidence" value="ECO:0007669"/>
    <property type="project" value="InterPro"/>
</dbReference>
<name>A0A3M7S588_BRAPC</name>
<evidence type="ECO:0000313" key="4">
    <source>
        <dbReference type="Proteomes" id="UP000276133"/>
    </source>
</evidence>
<feature type="non-terminal residue" evidence="3">
    <location>
        <position position="295"/>
    </location>
</feature>
<evidence type="ECO:0000256" key="1">
    <source>
        <dbReference type="ARBA" id="ARBA00022801"/>
    </source>
</evidence>
<protein>
    <recommendedName>
        <fullName evidence="2">Peptidase A2 domain-containing protein</fullName>
    </recommendedName>
</protein>
<reference evidence="3 4" key="1">
    <citation type="journal article" date="2018" name="Sci. Rep.">
        <title>Genomic signatures of local adaptation to the degree of environmental predictability in rotifers.</title>
        <authorList>
            <person name="Franch-Gras L."/>
            <person name="Hahn C."/>
            <person name="Garcia-Roger E.M."/>
            <person name="Carmona M.J."/>
            <person name="Serra M."/>
            <person name="Gomez A."/>
        </authorList>
    </citation>
    <scope>NUCLEOTIDE SEQUENCE [LARGE SCALE GENOMIC DNA]</scope>
    <source>
        <strain evidence="3">HYR1</strain>
    </source>
</reference>
<dbReference type="Gene3D" id="2.40.70.10">
    <property type="entry name" value="Acid Proteases"/>
    <property type="match status" value="1"/>
</dbReference>
<proteinExistence type="predicted"/>
<dbReference type="SUPFAM" id="SSF50630">
    <property type="entry name" value="Acid proteases"/>
    <property type="match status" value="1"/>
</dbReference>
<dbReference type="OrthoDB" id="10058156at2759"/>
<evidence type="ECO:0000313" key="3">
    <source>
        <dbReference type="EMBL" id="RNA30931.1"/>
    </source>
</evidence>